<keyword evidence="2 6" id="KW-0812">Transmembrane</keyword>
<keyword evidence="8" id="KW-1185">Reference proteome</keyword>
<evidence type="ECO:0000256" key="2">
    <source>
        <dbReference type="ARBA" id="ARBA00022692"/>
    </source>
</evidence>
<feature type="transmembrane region" description="Helical" evidence="6">
    <location>
        <begin position="84"/>
        <end position="107"/>
    </location>
</feature>
<feature type="region of interest" description="Disordered" evidence="5">
    <location>
        <begin position="235"/>
        <end position="261"/>
    </location>
</feature>
<feature type="compositionally biased region" description="Low complexity" evidence="5">
    <location>
        <begin position="239"/>
        <end position="253"/>
    </location>
</feature>
<feature type="transmembrane region" description="Helical" evidence="6">
    <location>
        <begin position="51"/>
        <end position="72"/>
    </location>
</feature>
<feature type="transmembrane region" description="Helical" evidence="6">
    <location>
        <begin position="12"/>
        <end position="31"/>
    </location>
</feature>
<accession>A0AAD4EQK9</accession>
<sequence>MSFAHTPVTRTLVLGLVGSSIAASLFDVKHYFYISVGTHFLEYGQTWRALIWQLCYTNSSEVLFAAMTLYNLRIVEQLWGSRKYASFILVSGLLTSIIPPVLLTGIFRPLSWGIFDFLPAGPTPLIFAILAQYHDMVPQIYRYRIVLSTDGPTDKPFDVPGVTLSDKTTKYLMALQLALFQWPGSLLGAGVGWLVGQAWRSELIPGALIRWRVPGWVVGMRTKRGSERFEGMRRRLETEGASTGAASGAQQQVGGEGNRRRTMGQQLIDEVRGAF</sequence>
<name>A0AAD4EQK9_9PEZI</name>
<comment type="subcellular location">
    <subcellularLocation>
        <location evidence="1">Membrane</location>
        <topology evidence="1">Multi-pass membrane protein</topology>
    </subcellularLocation>
</comment>
<organism evidence="7 8">
    <name type="scientific">Staphylotrichum longicolle</name>
    <dbReference type="NCBI Taxonomy" id="669026"/>
    <lineage>
        <taxon>Eukaryota</taxon>
        <taxon>Fungi</taxon>
        <taxon>Dikarya</taxon>
        <taxon>Ascomycota</taxon>
        <taxon>Pezizomycotina</taxon>
        <taxon>Sordariomycetes</taxon>
        <taxon>Sordariomycetidae</taxon>
        <taxon>Sordariales</taxon>
        <taxon>Chaetomiaceae</taxon>
        <taxon>Staphylotrichum</taxon>
    </lineage>
</organism>
<comment type="caution">
    <text evidence="7">The sequence shown here is derived from an EMBL/GenBank/DDBJ whole genome shotgun (WGS) entry which is preliminary data.</text>
</comment>
<evidence type="ECO:0000256" key="3">
    <source>
        <dbReference type="ARBA" id="ARBA00022989"/>
    </source>
</evidence>
<proteinExistence type="predicted"/>
<dbReference type="SMART" id="SM01160">
    <property type="entry name" value="DUF1751"/>
    <property type="match status" value="1"/>
</dbReference>
<dbReference type="GO" id="GO:0004252">
    <property type="term" value="F:serine-type endopeptidase activity"/>
    <property type="evidence" value="ECO:0007669"/>
    <property type="project" value="TreeGrafter"/>
</dbReference>
<dbReference type="AlphaFoldDB" id="A0AAD4EQK9"/>
<dbReference type="PANTHER" id="PTHR43066">
    <property type="entry name" value="RHOMBOID-RELATED PROTEIN"/>
    <property type="match status" value="1"/>
</dbReference>
<evidence type="ECO:0000313" key="7">
    <source>
        <dbReference type="EMBL" id="KAG7285489.1"/>
    </source>
</evidence>
<keyword evidence="4 6" id="KW-0472">Membrane</keyword>
<dbReference type="GO" id="GO:0016020">
    <property type="term" value="C:membrane"/>
    <property type="evidence" value="ECO:0007669"/>
    <property type="project" value="UniProtKB-SubCell"/>
</dbReference>
<reference evidence="7" key="1">
    <citation type="submission" date="2023-02" db="EMBL/GenBank/DDBJ databases">
        <authorList>
            <person name="Palmer J.M."/>
        </authorList>
    </citation>
    <scope>NUCLEOTIDE SEQUENCE</scope>
    <source>
        <strain evidence="7">FW57</strain>
    </source>
</reference>
<keyword evidence="3 6" id="KW-1133">Transmembrane helix</keyword>
<evidence type="ECO:0000256" key="5">
    <source>
        <dbReference type="SAM" id="MobiDB-lite"/>
    </source>
</evidence>
<dbReference type="PANTHER" id="PTHR43066:SF21">
    <property type="entry name" value="UBIQUITIN-ASSOCIATED DOMAIN-CONTAINING PROTEIN 2"/>
    <property type="match status" value="1"/>
</dbReference>
<dbReference type="InterPro" id="IPR035952">
    <property type="entry name" value="Rhomboid-like_sf"/>
</dbReference>
<evidence type="ECO:0000256" key="6">
    <source>
        <dbReference type="SAM" id="Phobius"/>
    </source>
</evidence>
<dbReference type="SUPFAM" id="SSF144091">
    <property type="entry name" value="Rhomboid-like"/>
    <property type="match status" value="1"/>
</dbReference>
<evidence type="ECO:0000256" key="1">
    <source>
        <dbReference type="ARBA" id="ARBA00004141"/>
    </source>
</evidence>
<dbReference type="Proteomes" id="UP001197093">
    <property type="component" value="Unassembled WGS sequence"/>
</dbReference>
<evidence type="ECO:0000313" key="8">
    <source>
        <dbReference type="Proteomes" id="UP001197093"/>
    </source>
</evidence>
<feature type="transmembrane region" description="Helical" evidence="6">
    <location>
        <begin position="113"/>
        <end position="133"/>
    </location>
</feature>
<dbReference type="EMBL" id="JAHCVI010000005">
    <property type="protein sequence ID" value="KAG7285489.1"/>
    <property type="molecule type" value="Genomic_DNA"/>
</dbReference>
<evidence type="ECO:0008006" key="9">
    <source>
        <dbReference type="Google" id="ProtNLM"/>
    </source>
</evidence>
<gene>
    <name evidence="7" type="ORF">NEMBOFW57_010117</name>
</gene>
<protein>
    <recommendedName>
        <fullName evidence="9">Peptidase S54 rhomboid domain-containing protein</fullName>
    </recommendedName>
</protein>
<evidence type="ECO:0000256" key="4">
    <source>
        <dbReference type="ARBA" id="ARBA00023136"/>
    </source>
</evidence>